<feature type="transmembrane region" description="Helical" evidence="6">
    <location>
        <begin position="243"/>
        <end position="267"/>
    </location>
</feature>
<feature type="transmembrane region" description="Helical" evidence="6">
    <location>
        <begin position="423"/>
        <end position="443"/>
    </location>
</feature>
<keyword evidence="5 6" id="KW-0472">Membrane</keyword>
<keyword evidence="4 6" id="KW-1133">Transmembrane helix</keyword>
<dbReference type="AlphaFoldDB" id="A0A1H1WB62"/>
<comment type="subcellular location">
    <subcellularLocation>
        <location evidence="1">Cell membrane</location>
        <topology evidence="1">Multi-pass membrane protein</topology>
    </subcellularLocation>
</comment>
<evidence type="ECO:0000256" key="6">
    <source>
        <dbReference type="SAM" id="Phobius"/>
    </source>
</evidence>
<evidence type="ECO:0000256" key="5">
    <source>
        <dbReference type="ARBA" id="ARBA00023136"/>
    </source>
</evidence>
<feature type="transmembrane region" description="Helical" evidence="6">
    <location>
        <begin position="96"/>
        <end position="115"/>
    </location>
</feature>
<feature type="transmembrane region" description="Helical" evidence="6">
    <location>
        <begin position="57"/>
        <end position="76"/>
    </location>
</feature>
<feature type="transmembrane region" description="Helical" evidence="6">
    <location>
        <begin position="287"/>
        <end position="317"/>
    </location>
</feature>
<feature type="transmembrane region" description="Helical" evidence="6">
    <location>
        <begin position="338"/>
        <end position="359"/>
    </location>
</feature>
<dbReference type="RefSeq" id="WP_092655546.1">
    <property type="nucleotide sequence ID" value="NZ_LT629732.1"/>
</dbReference>
<feature type="transmembrane region" description="Helical" evidence="6">
    <location>
        <begin position="165"/>
        <end position="185"/>
    </location>
</feature>
<evidence type="ECO:0000256" key="1">
    <source>
        <dbReference type="ARBA" id="ARBA00004651"/>
    </source>
</evidence>
<dbReference type="PIRSF" id="PIRSF006060">
    <property type="entry name" value="AA_transporter"/>
    <property type="match status" value="1"/>
</dbReference>
<evidence type="ECO:0000256" key="2">
    <source>
        <dbReference type="ARBA" id="ARBA00022475"/>
    </source>
</evidence>
<feature type="transmembrane region" description="Helical" evidence="6">
    <location>
        <begin position="135"/>
        <end position="153"/>
    </location>
</feature>
<proteinExistence type="predicted"/>
<accession>A0A1H1WB62</accession>
<evidence type="ECO:0000313" key="7">
    <source>
        <dbReference type="EMBL" id="SDS94353.1"/>
    </source>
</evidence>
<evidence type="ECO:0000256" key="4">
    <source>
        <dbReference type="ARBA" id="ARBA00022989"/>
    </source>
</evidence>
<dbReference type="PANTHER" id="PTHR42770">
    <property type="entry name" value="AMINO ACID TRANSPORTER-RELATED"/>
    <property type="match status" value="1"/>
</dbReference>
<dbReference type="InterPro" id="IPR050367">
    <property type="entry name" value="APC_superfamily"/>
</dbReference>
<protein>
    <submittedName>
        <fullName evidence="7">Amino acid transporter</fullName>
    </submittedName>
</protein>
<dbReference type="OrthoDB" id="4568421at2"/>
<dbReference type="GO" id="GO:0005886">
    <property type="term" value="C:plasma membrane"/>
    <property type="evidence" value="ECO:0007669"/>
    <property type="project" value="UniProtKB-SubCell"/>
</dbReference>
<organism evidence="7 8">
    <name type="scientific">Actinopolymorpha singaporensis</name>
    <dbReference type="NCBI Taxonomy" id="117157"/>
    <lineage>
        <taxon>Bacteria</taxon>
        <taxon>Bacillati</taxon>
        <taxon>Actinomycetota</taxon>
        <taxon>Actinomycetes</taxon>
        <taxon>Propionibacteriales</taxon>
        <taxon>Actinopolymorphaceae</taxon>
        <taxon>Actinopolymorpha</taxon>
    </lineage>
</organism>
<evidence type="ECO:0000313" key="8">
    <source>
        <dbReference type="Proteomes" id="UP000198983"/>
    </source>
</evidence>
<keyword evidence="3 6" id="KW-0812">Transmembrane</keyword>
<dbReference type="Pfam" id="PF13520">
    <property type="entry name" value="AA_permease_2"/>
    <property type="match status" value="1"/>
</dbReference>
<feature type="transmembrane region" description="Helical" evidence="6">
    <location>
        <begin position="365"/>
        <end position="384"/>
    </location>
</feature>
<feature type="transmembrane region" description="Helical" evidence="6">
    <location>
        <begin position="205"/>
        <end position="222"/>
    </location>
</feature>
<evidence type="ECO:0000256" key="3">
    <source>
        <dbReference type="ARBA" id="ARBA00022692"/>
    </source>
</evidence>
<dbReference type="Proteomes" id="UP000198983">
    <property type="component" value="Chromosome I"/>
</dbReference>
<feature type="transmembrane region" description="Helical" evidence="6">
    <location>
        <begin position="396"/>
        <end position="417"/>
    </location>
</feature>
<dbReference type="PANTHER" id="PTHR42770:SF11">
    <property type="entry name" value="INNER MEMBRANE TRANSPORT PROTEIN YBAT"/>
    <property type="match status" value="1"/>
</dbReference>
<feature type="transmembrane region" description="Helical" evidence="6">
    <location>
        <begin position="28"/>
        <end position="45"/>
    </location>
</feature>
<name>A0A1H1WB62_9ACTN</name>
<dbReference type="EMBL" id="LT629732">
    <property type="protein sequence ID" value="SDS94353.1"/>
    <property type="molecule type" value="Genomic_DNA"/>
</dbReference>
<dbReference type="STRING" id="117157.SAMN04489717_4437"/>
<keyword evidence="8" id="KW-1185">Reference proteome</keyword>
<gene>
    <name evidence="7" type="ORF">SAMN04489717_4437</name>
</gene>
<sequence length="453" mass="47952">MPDSASSASVTSDTDAEPELRRAIGPKLLLFFVVGDILGTGIYALTGKVAGEVGGAAWMSFGLSFVVAMFTATSYVELVGKYPKAAGAALYTQRAFGIHFLTFMVAFAVMCSGLTSAGAAARTFGGDYLTEFVEVPTLLVVVAFLVVLALVNFRGVSESVRLNVVLTCVEVSGLLFIIVIGAIAVLRGVGDPGRSFEFSSDGNPFGLVVSGAALAFFALVGFEDSVNMAEETHNPQRVFPRALFLGISITGVIYMLVAFIATSLVPLDALSASDGPLLEVVRVGAEWLPLAVFSFVALFAVTNSALINMLMASRLVYGMSRERIVPRVLGVVHRTRRTPWAAIVFTSVLAVGLAAWGGVSQLGGTTALLLLCVFTLVNAAVLVLRRDQVEHRHYRAPTVFPVLGIVSCAYLATPWSGRDPQEYAIAGVLLAIGLVLWLATWAGRRWGSASARS</sequence>
<dbReference type="InterPro" id="IPR002293">
    <property type="entry name" value="AA/rel_permease1"/>
</dbReference>
<reference evidence="7 8" key="1">
    <citation type="submission" date="2016-10" db="EMBL/GenBank/DDBJ databases">
        <authorList>
            <person name="de Groot N.N."/>
        </authorList>
    </citation>
    <scope>NUCLEOTIDE SEQUENCE [LARGE SCALE GENOMIC DNA]</scope>
    <source>
        <strain evidence="7 8">DSM 22024</strain>
    </source>
</reference>
<keyword evidence="2" id="KW-1003">Cell membrane</keyword>
<dbReference type="Gene3D" id="1.20.1740.10">
    <property type="entry name" value="Amino acid/polyamine transporter I"/>
    <property type="match status" value="1"/>
</dbReference>
<dbReference type="GO" id="GO:0022857">
    <property type="term" value="F:transmembrane transporter activity"/>
    <property type="evidence" value="ECO:0007669"/>
    <property type="project" value="InterPro"/>
</dbReference>